<keyword evidence="11" id="KW-0407">Ion channel</keyword>
<dbReference type="SUPFAM" id="SSF81324">
    <property type="entry name" value="Voltage-gated potassium channels"/>
    <property type="match status" value="1"/>
</dbReference>
<keyword evidence="2" id="KW-0813">Transport</keyword>
<feature type="domain" description="Ion transport" evidence="13">
    <location>
        <begin position="33"/>
        <end position="245"/>
    </location>
</feature>
<dbReference type="GO" id="GO:0001508">
    <property type="term" value="P:action potential"/>
    <property type="evidence" value="ECO:0007669"/>
    <property type="project" value="TreeGrafter"/>
</dbReference>
<evidence type="ECO:0000256" key="7">
    <source>
        <dbReference type="ARBA" id="ARBA00022958"/>
    </source>
</evidence>
<keyword evidence="10 12" id="KW-0472">Membrane</keyword>
<dbReference type="PRINTS" id="PR00169">
    <property type="entry name" value="KCHANNEL"/>
</dbReference>
<keyword evidence="4 12" id="KW-0812">Transmembrane</keyword>
<accession>A0A934S5A1</accession>
<evidence type="ECO:0000313" key="14">
    <source>
        <dbReference type="EMBL" id="MBK1881414.1"/>
    </source>
</evidence>
<evidence type="ECO:0000256" key="9">
    <source>
        <dbReference type="ARBA" id="ARBA00023065"/>
    </source>
</evidence>
<sequence>MQSESPPEPNRENEPLKERLWRIIFLSDTSGAKAFDVVLLWLIAGSILVVMLETVKSVEVFHRELLKGFEWLFTILFTIEYSLRMWVVRKKRRYALSFFGIVDLLSILPTYLEIFLTGSGHLIVIRVLRLLRMFRILKMGHHMSEADFLVSALKASRSKIAVFLFAVMAIVSIEGTLMYLIEGGREGTGFTSIPQSMYWGIVTITTVGYGDIAPVTVIGKILASVMMLTGFAIIAVPTGIVGAEIFKELSPVKMDGRKCANCQHLGHDPCASFCKSCGSRLPGPTDSA</sequence>
<name>A0A934S5A1_9BACT</name>
<dbReference type="InterPro" id="IPR005821">
    <property type="entry name" value="Ion_trans_dom"/>
</dbReference>
<comment type="subcellular location">
    <subcellularLocation>
        <location evidence="1">Membrane</location>
        <topology evidence="1">Multi-pass membrane protein</topology>
    </subcellularLocation>
</comment>
<dbReference type="InterPro" id="IPR027359">
    <property type="entry name" value="Volt_channel_dom_sf"/>
</dbReference>
<evidence type="ECO:0000256" key="5">
    <source>
        <dbReference type="ARBA" id="ARBA00022826"/>
    </source>
</evidence>
<keyword evidence="6" id="KW-0851">Voltage-gated channel</keyword>
<feature type="transmembrane region" description="Helical" evidence="12">
    <location>
        <begin position="71"/>
        <end position="87"/>
    </location>
</feature>
<dbReference type="Proteomes" id="UP000603141">
    <property type="component" value="Unassembled WGS sequence"/>
</dbReference>
<keyword evidence="15" id="KW-1185">Reference proteome</keyword>
<feature type="transmembrane region" description="Helical" evidence="12">
    <location>
        <begin position="160"/>
        <end position="181"/>
    </location>
</feature>
<evidence type="ECO:0000256" key="12">
    <source>
        <dbReference type="SAM" id="Phobius"/>
    </source>
</evidence>
<evidence type="ECO:0000256" key="4">
    <source>
        <dbReference type="ARBA" id="ARBA00022692"/>
    </source>
</evidence>
<keyword evidence="5" id="KW-0631">Potassium channel</keyword>
<dbReference type="EMBL" id="JAENIJ010000003">
    <property type="protein sequence ID" value="MBK1881414.1"/>
    <property type="molecule type" value="Genomic_DNA"/>
</dbReference>
<feature type="transmembrane region" description="Helical" evidence="12">
    <location>
        <begin position="118"/>
        <end position="134"/>
    </location>
</feature>
<keyword evidence="3" id="KW-0633">Potassium transport</keyword>
<dbReference type="Gene3D" id="1.20.120.350">
    <property type="entry name" value="Voltage-gated potassium channels. Chain C"/>
    <property type="match status" value="1"/>
</dbReference>
<organism evidence="14 15">
    <name type="scientific">Luteolibacter pohnpeiensis</name>
    <dbReference type="NCBI Taxonomy" id="454153"/>
    <lineage>
        <taxon>Bacteria</taxon>
        <taxon>Pseudomonadati</taxon>
        <taxon>Verrucomicrobiota</taxon>
        <taxon>Verrucomicrobiia</taxon>
        <taxon>Verrucomicrobiales</taxon>
        <taxon>Verrucomicrobiaceae</taxon>
        <taxon>Luteolibacter</taxon>
    </lineage>
</organism>
<proteinExistence type="predicted"/>
<comment type="caution">
    <text evidence="14">The sequence shown here is derived from an EMBL/GenBank/DDBJ whole genome shotgun (WGS) entry which is preliminary data.</text>
</comment>
<feature type="transmembrane region" description="Helical" evidence="12">
    <location>
        <begin position="34"/>
        <end position="51"/>
    </location>
</feature>
<protein>
    <submittedName>
        <fullName evidence="14">Ion transporter</fullName>
    </submittedName>
</protein>
<dbReference type="InterPro" id="IPR028325">
    <property type="entry name" value="VG_K_chnl"/>
</dbReference>
<keyword evidence="7" id="KW-0630">Potassium</keyword>
<evidence type="ECO:0000256" key="2">
    <source>
        <dbReference type="ARBA" id="ARBA00022448"/>
    </source>
</evidence>
<dbReference type="GO" id="GO:0008076">
    <property type="term" value="C:voltage-gated potassium channel complex"/>
    <property type="evidence" value="ECO:0007669"/>
    <property type="project" value="InterPro"/>
</dbReference>
<dbReference type="Gene3D" id="1.10.287.70">
    <property type="match status" value="1"/>
</dbReference>
<dbReference type="Pfam" id="PF00520">
    <property type="entry name" value="Ion_trans"/>
    <property type="match status" value="1"/>
</dbReference>
<keyword evidence="8 12" id="KW-1133">Transmembrane helix</keyword>
<evidence type="ECO:0000259" key="13">
    <source>
        <dbReference type="Pfam" id="PF00520"/>
    </source>
</evidence>
<dbReference type="GO" id="GO:0005249">
    <property type="term" value="F:voltage-gated potassium channel activity"/>
    <property type="evidence" value="ECO:0007669"/>
    <property type="project" value="InterPro"/>
</dbReference>
<evidence type="ECO:0000256" key="10">
    <source>
        <dbReference type="ARBA" id="ARBA00023136"/>
    </source>
</evidence>
<evidence type="ECO:0000256" key="3">
    <source>
        <dbReference type="ARBA" id="ARBA00022538"/>
    </source>
</evidence>
<evidence type="ECO:0000256" key="11">
    <source>
        <dbReference type="ARBA" id="ARBA00023303"/>
    </source>
</evidence>
<gene>
    <name evidence="14" type="ORF">JIN85_03240</name>
</gene>
<evidence type="ECO:0000256" key="6">
    <source>
        <dbReference type="ARBA" id="ARBA00022882"/>
    </source>
</evidence>
<evidence type="ECO:0000256" key="8">
    <source>
        <dbReference type="ARBA" id="ARBA00022989"/>
    </source>
</evidence>
<dbReference type="AlphaFoldDB" id="A0A934S5A1"/>
<evidence type="ECO:0000256" key="1">
    <source>
        <dbReference type="ARBA" id="ARBA00004141"/>
    </source>
</evidence>
<keyword evidence="9" id="KW-0406">Ion transport</keyword>
<dbReference type="PANTHER" id="PTHR11537">
    <property type="entry name" value="VOLTAGE-GATED POTASSIUM CHANNEL"/>
    <property type="match status" value="1"/>
</dbReference>
<dbReference type="RefSeq" id="WP_200267589.1">
    <property type="nucleotide sequence ID" value="NZ_JAENIJ010000003.1"/>
</dbReference>
<reference evidence="14" key="1">
    <citation type="submission" date="2021-01" db="EMBL/GenBank/DDBJ databases">
        <title>Modified the classification status of verrucomicrobia.</title>
        <authorList>
            <person name="Feng X."/>
        </authorList>
    </citation>
    <scope>NUCLEOTIDE SEQUENCE</scope>
    <source>
        <strain evidence="14">KCTC 22041</strain>
    </source>
</reference>
<dbReference type="PANTHER" id="PTHR11537:SF254">
    <property type="entry name" value="POTASSIUM VOLTAGE-GATED CHANNEL PROTEIN SHAB"/>
    <property type="match status" value="1"/>
</dbReference>
<feature type="transmembrane region" description="Helical" evidence="12">
    <location>
        <begin position="221"/>
        <end position="246"/>
    </location>
</feature>
<evidence type="ECO:0000313" key="15">
    <source>
        <dbReference type="Proteomes" id="UP000603141"/>
    </source>
</evidence>